<accession>A0ACB8TR07</accession>
<proteinExistence type="predicted"/>
<comment type="caution">
    <text evidence="1">The sequence shown here is derived from an EMBL/GenBank/DDBJ whole genome shotgun (WGS) entry which is preliminary data.</text>
</comment>
<protein>
    <submittedName>
        <fullName evidence="1">Uncharacterized protein</fullName>
    </submittedName>
</protein>
<evidence type="ECO:0000313" key="1">
    <source>
        <dbReference type="EMBL" id="KAI0084415.1"/>
    </source>
</evidence>
<gene>
    <name evidence="1" type="ORF">BDY19DRAFT_538767</name>
</gene>
<reference evidence="1" key="1">
    <citation type="journal article" date="2021" name="Environ. Microbiol.">
        <title>Gene family expansions and transcriptome signatures uncover fungal adaptations to wood decay.</title>
        <authorList>
            <person name="Hage H."/>
            <person name="Miyauchi S."/>
            <person name="Viragh M."/>
            <person name="Drula E."/>
            <person name="Min B."/>
            <person name="Chaduli D."/>
            <person name="Navarro D."/>
            <person name="Favel A."/>
            <person name="Norest M."/>
            <person name="Lesage-Meessen L."/>
            <person name="Balint B."/>
            <person name="Merenyi Z."/>
            <person name="de Eugenio L."/>
            <person name="Morin E."/>
            <person name="Martinez A.T."/>
            <person name="Baldrian P."/>
            <person name="Stursova M."/>
            <person name="Martinez M.J."/>
            <person name="Novotny C."/>
            <person name="Magnuson J.K."/>
            <person name="Spatafora J.W."/>
            <person name="Maurice S."/>
            <person name="Pangilinan J."/>
            <person name="Andreopoulos W."/>
            <person name="LaButti K."/>
            <person name="Hundley H."/>
            <person name="Na H."/>
            <person name="Kuo A."/>
            <person name="Barry K."/>
            <person name="Lipzen A."/>
            <person name="Henrissat B."/>
            <person name="Riley R."/>
            <person name="Ahrendt S."/>
            <person name="Nagy L.G."/>
            <person name="Grigoriev I.V."/>
            <person name="Martin F."/>
            <person name="Rosso M.N."/>
        </authorList>
    </citation>
    <scope>NUCLEOTIDE SEQUENCE</scope>
    <source>
        <strain evidence="1">CBS 384.51</strain>
    </source>
</reference>
<dbReference type="EMBL" id="MU274943">
    <property type="protein sequence ID" value="KAI0084415.1"/>
    <property type="molecule type" value="Genomic_DNA"/>
</dbReference>
<dbReference type="Proteomes" id="UP001055072">
    <property type="component" value="Unassembled WGS sequence"/>
</dbReference>
<sequence>MQFSPATQESLWDIQVGKYFFLAGISILFYDHAITFSQEVEVIWKHKKTYISWLFIIVRYYCLLAMIVVSVGYFSTVMTRERCKHWMLFLPLGVTVPLSLMPSILMSIRVWAMYNGNRYLLGFMLLYLAAQTAAGLWQYTVPGGTPAPDPFDNYEYHFCIYLPPKSIGHASILYVSMELAFDSLTFLLTVSRTFFVHFYRGAECGLSRPSWSSGARSQRRSLLDSLVQDGALYFAAIFSINLTWVVMILHAPTGLRAIAAIPSACLMTTVICRITMNLRTTAYTPSHPTQSMATSGDIALARFYPAMVSGDRDDVRWQGNQRSAQGSFRSKVDGGYEEGPRPFGSGNGYGEYAYQHERVFTDV</sequence>
<keyword evidence="2" id="KW-1185">Reference proteome</keyword>
<name>A0ACB8TR07_9APHY</name>
<organism evidence="1 2">
    <name type="scientific">Irpex rosettiformis</name>
    <dbReference type="NCBI Taxonomy" id="378272"/>
    <lineage>
        <taxon>Eukaryota</taxon>
        <taxon>Fungi</taxon>
        <taxon>Dikarya</taxon>
        <taxon>Basidiomycota</taxon>
        <taxon>Agaricomycotina</taxon>
        <taxon>Agaricomycetes</taxon>
        <taxon>Polyporales</taxon>
        <taxon>Irpicaceae</taxon>
        <taxon>Irpex</taxon>
    </lineage>
</organism>
<evidence type="ECO:0000313" key="2">
    <source>
        <dbReference type="Proteomes" id="UP001055072"/>
    </source>
</evidence>